<dbReference type="EC" id="4.2.1.75" evidence="3 7"/>
<proteinExistence type="inferred from homology"/>
<comment type="function">
    <text evidence="7">Catalyzes cyclization of the linear tetrapyrrole, hydroxymethylbilane, to the macrocyclic uroporphyrinogen III.</text>
</comment>
<evidence type="ECO:0000313" key="10">
    <source>
        <dbReference type="Proteomes" id="UP001497392"/>
    </source>
</evidence>
<dbReference type="InterPro" id="IPR036108">
    <property type="entry name" value="4pyrrol_syn_uPrphyn_synt_sf"/>
</dbReference>
<evidence type="ECO:0000256" key="5">
    <source>
        <dbReference type="ARBA" id="ARBA00023244"/>
    </source>
</evidence>
<evidence type="ECO:0000256" key="7">
    <source>
        <dbReference type="RuleBase" id="RU366031"/>
    </source>
</evidence>
<accession>A0ABP1G6W1</accession>
<dbReference type="PANTHER" id="PTHR38042">
    <property type="entry name" value="UROPORPHYRINOGEN-III SYNTHASE, CHLOROPLASTIC"/>
    <property type="match status" value="1"/>
</dbReference>
<feature type="domain" description="Tetrapyrrole biosynthesis uroporphyrinogen III synthase" evidence="8">
    <location>
        <begin position="55"/>
        <end position="272"/>
    </location>
</feature>
<evidence type="ECO:0000256" key="6">
    <source>
        <dbReference type="ARBA" id="ARBA00048617"/>
    </source>
</evidence>
<comment type="pathway">
    <text evidence="1 7">Porphyrin-containing compound metabolism; protoporphyrin-IX biosynthesis; coproporphyrinogen-III from 5-aminolevulinate: step 3/4.</text>
</comment>
<dbReference type="EMBL" id="CAXHTA020000012">
    <property type="protein sequence ID" value="CAL5225527.1"/>
    <property type="molecule type" value="Genomic_DNA"/>
</dbReference>
<gene>
    <name evidence="9" type="primary">g8358</name>
    <name evidence="9" type="ORF">VP750_LOCUS7186</name>
</gene>
<dbReference type="InterPro" id="IPR039793">
    <property type="entry name" value="UROS/Hem4"/>
</dbReference>
<evidence type="ECO:0000313" key="9">
    <source>
        <dbReference type="EMBL" id="CAL5225527.1"/>
    </source>
</evidence>
<evidence type="ECO:0000256" key="3">
    <source>
        <dbReference type="ARBA" id="ARBA00013109"/>
    </source>
</evidence>
<dbReference type="CDD" id="cd06578">
    <property type="entry name" value="HemD"/>
    <property type="match status" value="1"/>
</dbReference>
<dbReference type="InterPro" id="IPR003754">
    <property type="entry name" value="4pyrrol_synth_uPrphyn_synth"/>
</dbReference>
<reference evidence="9 10" key="1">
    <citation type="submission" date="2024-06" db="EMBL/GenBank/DDBJ databases">
        <authorList>
            <person name="Kraege A."/>
            <person name="Thomma B."/>
        </authorList>
    </citation>
    <scope>NUCLEOTIDE SEQUENCE [LARGE SCALE GENOMIC DNA]</scope>
</reference>
<comment type="caution">
    <text evidence="9">The sequence shown here is derived from an EMBL/GenBank/DDBJ whole genome shotgun (WGS) entry which is preliminary data.</text>
</comment>
<evidence type="ECO:0000256" key="2">
    <source>
        <dbReference type="ARBA" id="ARBA00008133"/>
    </source>
</evidence>
<evidence type="ECO:0000256" key="1">
    <source>
        <dbReference type="ARBA" id="ARBA00004772"/>
    </source>
</evidence>
<keyword evidence="10" id="KW-1185">Reference proteome</keyword>
<dbReference type="SUPFAM" id="SSF69618">
    <property type="entry name" value="HemD-like"/>
    <property type="match status" value="1"/>
</dbReference>
<dbReference type="Proteomes" id="UP001497392">
    <property type="component" value="Unassembled WGS sequence"/>
</dbReference>
<protein>
    <recommendedName>
        <fullName evidence="3 7">Uroporphyrinogen-III synthase</fullName>
        <ecNumber evidence="3 7">4.2.1.75</ecNumber>
    </recommendedName>
</protein>
<dbReference type="Gene3D" id="3.40.50.10090">
    <property type="match status" value="2"/>
</dbReference>
<comment type="similarity">
    <text evidence="2 7">Belongs to the uroporphyrinogen-III synthase family.</text>
</comment>
<dbReference type="Pfam" id="PF02602">
    <property type="entry name" value="HEM4"/>
    <property type="match status" value="1"/>
</dbReference>
<keyword evidence="5 7" id="KW-0627">Porphyrin biosynthesis</keyword>
<dbReference type="PANTHER" id="PTHR38042:SF1">
    <property type="entry name" value="UROPORPHYRINOGEN-III SYNTHASE, CHLOROPLASTIC"/>
    <property type="match status" value="1"/>
</dbReference>
<organism evidence="9 10">
    <name type="scientific">Coccomyxa viridis</name>
    <dbReference type="NCBI Taxonomy" id="1274662"/>
    <lineage>
        <taxon>Eukaryota</taxon>
        <taxon>Viridiplantae</taxon>
        <taxon>Chlorophyta</taxon>
        <taxon>core chlorophytes</taxon>
        <taxon>Trebouxiophyceae</taxon>
        <taxon>Trebouxiophyceae incertae sedis</taxon>
        <taxon>Coccomyxaceae</taxon>
        <taxon>Coccomyxa</taxon>
    </lineage>
</organism>
<sequence>MACSCGGLAPFTVHKGGRDSSWHVTRTGVCLACAASETKQPQVVLTRERGKNGQLMQALQQRGISVLEMPLVETTPGPDRDGLPEALQHGANDWVVITSPEAAAVFLRGWESAGKPQMRLAVVGAGTGKVFQSAAQPALTIGFTPSKANAEHLSAELPLEHGTSVLYPASAKAGSTLQEGLEQRGFKVRRLNTYNTVPVQHLQPSDVEAARGASVAAFASPSAIKSWIGLVGGQESADVAIACIGSTTAEAAEKQGLKKVYFPDAPGLEGFVDAIVRALEQSNRSRVLSAA</sequence>
<keyword evidence="4 7" id="KW-0456">Lyase</keyword>
<evidence type="ECO:0000259" key="8">
    <source>
        <dbReference type="Pfam" id="PF02602"/>
    </source>
</evidence>
<name>A0ABP1G6W1_9CHLO</name>
<evidence type="ECO:0000256" key="4">
    <source>
        <dbReference type="ARBA" id="ARBA00023239"/>
    </source>
</evidence>
<comment type="catalytic activity">
    <reaction evidence="6 7">
        <text>hydroxymethylbilane = uroporphyrinogen III + H2O</text>
        <dbReference type="Rhea" id="RHEA:18965"/>
        <dbReference type="ChEBI" id="CHEBI:15377"/>
        <dbReference type="ChEBI" id="CHEBI:57308"/>
        <dbReference type="ChEBI" id="CHEBI:57845"/>
        <dbReference type="EC" id="4.2.1.75"/>
    </reaction>
</comment>